<dbReference type="CDD" id="cd05233">
    <property type="entry name" value="SDR_c"/>
    <property type="match status" value="1"/>
</dbReference>
<dbReference type="GO" id="GO:0016616">
    <property type="term" value="F:oxidoreductase activity, acting on the CH-OH group of donors, NAD or NADP as acceptor"/>
    <property type="evidence" value="ECO:0007669"/>
    <property type="project" value="TreeGrafter"/>
</dbReference>
<dbReference type="PROSITE" id="PS00061">
    <property type="entry name" value="ADH_SHORT"/>
    <property type="match status" value="1"/>
</dbReference>
<dbReference type="Proteomes" id="UP000013827">
    <property type="component" value="Unassembled WGS sequence"/>
</dbReference>
<dbReference type="HOGENOM" id="CLU_010194_1_3_1"/>
<evidence type="ECO:0000256" key="3">
    <source>
        <dbReference type="SAM" id="SignalP"/>
    </source>
</evidence>
<dbReference type="KEGG" id="ehx:EMIHUDRAFT_430474"/>
<evidence type="ECO:0000256" key="1">
    <source>
        <dbReference type="ARBA" id="ARBA00006484"/>
    </source>
</evidence>
<dbReference type="PRINTS" id="PR00080">
    <property type="entry name" value="SDRFAMILY"/>
</dbReference>
<dbReference type="PANTHER" id="PTHR42760">
    <property type="entry name" value="SHORT-CHAIN DEHYDROGENASES/REDUCTASES FAMILY MEMBER"/>
    <property type="match status" value="1"/>
</dbReference>
<keyword evidence="5" id="KW-1185">Reference proteome</keyword>
<dbReference type="RefSeq" id="XP_005770220.1">
    <property type="nucleotide sequence ID" value="XM_005770163.1"/>
</dbReference>
<accession>A0A0D3J2Q6</accession>
<feature type="chain" id="PRO_5044053538" evidence="3">
    <location>
        <begin position="17"/>
        <end position="272"/>
    </location>
</feature>
<evidence type="ECO:0000313" key="5">
    <source>
        <dbReference type="Proteomes" id="UP000013827"/>
    </source>
</evidence>
<reference evidence="4" key="2">
    <citation type="submission" date="2024-10" db="UniProtKB">
        <authorList>
            <consortium name="EnsemblProtists"/>
        </authorList>
    </citation>
    <scope>IDENTIFICATION</scope>
</reference>
<keyword evidence="3" id="KW-0732">Signal</keyword>
<organism evidence="4 5">
    <name type="scientific">Emiliania huxleyi (strain CCMP1516)</name>
    <dbReference type="NCBI Taxonomy" id="280463"/>
    <lineage>
        <taxon>Eukaryota</taxon>
        <taxon>Haptista</taxon>
        <taxon>Haptophyta</taxon>
        <taxon>Prymnesiophyceae</taxon>
        <taxon>Isochrysidales</taxon>
        <taxon>Noelaerhabdaceae</taxon>
        <taxon>Emiliania</taxon>
    </lineage>
</organism>
<dbReference type="InterPro" id="IPR020904">
    <property type="entry name" value="Sc_DH/Rdtase_CS"/>
</dbReference>
<dbReference type="InterPro" id="IPR036291">
    <property type="entry name" value="NAD(P)-bd_dom_sf"/>
</dbReference>
<dbReference type="Gene3D" id="3.40.50.720">
    <property type="entry name" value="NAD(P)-binding Rossmann-like Domain"/>
    <property type="match status" value="1"/>
</dbReference>
<dbReference type="PaxDb" id="2903-EOD17791"/>
<dbReference type="EnsemblProtists" id="EOD22447">
    <property type="protein sequence ID" value="EOD22447"/>
    <property type="gene ID" value="EMIHUDRAFT_430474"/>
</dbReference>
<dbReference type="GeneID" id="17263999"/>
<dbReference type="PANTHER" id="PTHR42760:SF133">
    <property type="entry name" value="3-OXOACYL-[ACYL-CARRIER-PROTEIN] REDUCTASE"/>
    <property type="match status" value="1"/>
</dbReference>
<dbReference type="STRING" id="2903.R1E423"/>
<sequence length="272" mass="27923">MSLLALCGLLLASTASDSPRRRTVLVTGGARGIGAACCQRFAANGDRVLVHFRSDQRQAEAVRESLPGTGHAIIQSALDEAGAPGKLVADAMAAVSDYGEALDCMIINHGVYEEHPVETTSAADWSSSFERVLRTNLAAPAELAFAFGSAARENGRGGAVVFVSSRGAYRGEPIAAAYGASKAGLNSLTGSLAQAFGPHGIRVSAVAPGFIATEMAAEVLASPRGDDIRSQSPWGRVGSPEEVAAAVFHLASPEGAWSTGAVLDCNGASYLH</sequence>
<dbReference type="Pfam" id="PF13561">
    <property type="entry name" value="adh_short_C2"/>
    <property type="match status" value="1"/>
</dbReference>
<feature type="signal peptide" evidence="3">
    <location>
        <begin position="1"/>
        <end position="16"/>
    </location>
</feature>
<name>A0A0D3J2Q6_EMIH1</name>
<keyword evidence="2" id="KW-0560">Oxidoreductase</keyword>
<dbReference type="KEGG" id="ehx:EMIHUDRAFT_427430"/>
<evidence type="ECO:0000256" key="2">
    <source>
        <dbReference type="ARBA" id="ARBA00023002"/>
    </source>
</evidence>
<dbReference type="GeneID" id="17267989"/>
<dbReference type="OMA" id="ANSVCPT"/>
<reference evidence="5" key="1">
    <citation type="journal article" date="2013" name="Nature">
        <title>Pan genome of the phytoplankton Emiliania underpins its global distribution.</title>
        <authorList>
            <person name="Read B.A."/>
            <person name="Kegel J."/>
            <person name="Klute M.J."/>
            <person name="Kuo A."/>
            <person name="Lefebvre S.C."/>
            <person name="Maumus F."/>
            <person name="Mayer C."/>
            <person name="Miller J."/>
            <person name="Monier A."/>
            <person name="Salamov A."/>
            <person name="Young J."/>
            <person name="Aguilar M."/>
            <person name="Claverie J.M."/>
            <person name="Frickenhaus S."/>
            <person name="Gonzalez K."/>
            <person name="Herman E.K."/>
            <person name="Lin Y.C."/>
            <person name="Napier J."/>
            <person name="Ogata H."/>
            <person name="Sarno A.F."/>
            <person name="Shmutz J."/>
            <person name="Schroeder D."/>
            <person name="de Vargas C."/>
            <person name="Verret F."/>
            <person name="von Dassow P."/>
            <person name="Valentin K."/>
            <person name="Van de Peer Y."/>
            <person name="Wheeler G."/>
            <person name="Dacks J.B."/>
            <person name="Delwiche C.F."/>
            <person name="Dyhrman S.T."/>
            <person name="Glockner G."/>
            <person name="John U."/>
            <person name="Richards T."/>
            <person name="Worden A.Z."/>
            <person name="Zhang X."/>
            <person name="Grigoriev I.V."/>
            <person name="Allen A.E."/>
            <person name="Bidle K."/>
            <person name="Borodovsky M."/>
            <person name="Bowler C."/>
            <person name="Brownlee C."/>
            <person name="Cock J.M."/>
            <person name="Elias M."/>
            <person name="Gladyshev V.N."/>
            <person name="Groth M."/>
            <person name="Guda C."/>
            <person name="Hadaegh A."/>
            <person name="Iglesias-Rodriguez M.D."/>
            <person name="Jenkins J."/>
            <person name="Jones B.M."/>
            <person name="Lawson T."/>
            <person name="Leese F."/>
            <person name="Lindquist E."/>
            <person name="Lobanov A."/>
            <person name="Lomsadze A."/>
            <person name="Malik S.B."/>
            <person name="Marsh M.E."/>
            <person name="Mackinder L."/>
            <person name="Mock T."/>
            <person name="Mueller-Roeber B."/>
            <person name="Pagarete A."/>
            <person name="Parker M."/>
            <person name="Probert I."/>
            <person name="Quesneville H."/>
            <person name="Raines C."/>
            <person name="Rensing S.A."/>
            <person name="Riano-Pachon D.M."/>
            <person name="Richier S."/>
            <person name="Rokitta S."/>
            <person name="Shiraiwa Y."/>
            <person name="Soanes D.M."/>
            <person name="van der Giezen M."/>
            <person name="Wahlund T.M."/>
            <person name="Williams B."/>
            <person name="Wilson W."/>
            <person name="Wolfe G."/>
            <person name="Wurch L.L."/>
        </authorList>
    </citation>
    <scope>NUCLEOTIDE SEQUENCE</scope>
</reference>
<dbReference type="eggNOG" id="KOG0725">
    <property type="taxonomic scope" value="Eukaryota"/>
</dbReference>
<protein>
    <submittedName>
        <fullName evidence="4">Uncharacterized protein</fullName>
    </submittedName>
</protein>
<dbReference type="InterPro" id="IPR002347">
    <property type="entry name" value="SDR_fam"/>
</dbReference>
<dbReference type="RefSeq" id="XP_005774876.1">
    <property type="nucleotide sequence ID" value="XM_005774819.1"/>
</dbReference>
<dbReference type="PRINTS" id="PR00081">
    <property type="entry name" value="GDHRDH"/>
</dbReference>
<dbReference type="SUPFAM" id="SSF51735">
    <property type="entry name" value="NAD(P)-binding Rossmann-fold domains"/>
    <property type="match status" value="1"/>
</dbReference>
<comment type="similarity">
    <text evidence="1">Belongs to the short-chain dehydrogenases/reductases (SDR) family.</text>
</comment>
<evidence type="ECO:0000313" key="4">
    <source>
        <dbReference type="EnsemblProtists" id="EOD17791"/>
    </source>
</evidence>
<dbReference type="EnsemblProtists" id="EOD17791">
    <property type="protein sequence ID" value="EOD17791"/>
    <property type="gene ID" value="EMIHUDRAFT_427430"/>
</dbReference>
<dbReference type="AlphaFoldDB" id="A0A0D3J2Q6"/>
<proteinExistence type="inferred from homology"/>